<dbReference type="PATRIC" id="fig|1423718.3.peg.1139"/>
<keyword evidence="2" id="KW-1185">Reference proteome</keyword>
<dbReference type="Proteomes" id="UP000051008">
    <property type="component" value="Unassembled WGS sequence"/>
</dbReference>
<comment type="caution">
    <text evidence="1">The sequence shown here is derived from an EMBL/GenBank/DDBJ whole genome shotgun (WGS) entry which is preliminary data.</text>
</comment>
<accession>A0A0R2A7N5</accession>
<evidence type="ECO:0000313" key="2">
    <source>
        <dbReference type="Proteomes" id="UP000051008"/>
    </source>
</evidence>
<organism evidence="1 2">
    <name type="scientific">Ligilactobacillus agilis DSM 20509</name>
    <dbReference type="NCBI Taxonomy" id="1423718"/>
    <lineage>
        <taxon>Bacteria</taxon>
        <taxon>Bacillati</taxon>
        <taxon>Bacillota</taxon>
        <taxon>Bacilli</taxon>
        <taxon>Lactobacillales</taxon>
        <taxon>Lactobacillaceae</taxon>
        <taxon>Ligilactobacillus</taxon>
    </lineage>
</organism>
<name>A0A0R2A7N5_9LACO</name>
<dbReference type="AlphaFoldDB" id="A0A0R2A7N5"/>
<gene>
    <name evidence="1" type="ORF">FC14_GL001081</name>
</gene>
<sequence>MSFERMDSNISLPSELCQAIVNGILNGYKDYLEARRQAYNALRVSAAYAWTKGNHIDSSVYKEFEKYRQVKSSVEKAGYAWEYLQFILEDTSGEKYLIIVKNSRGIKKAFNGQTDGVKTNNYLREYAGINNSFIDRTVLKTVPSEKVVQLELPGLGREGKEIATEDVVSYDRFYIVTCEFDSQSKMISKIALTIPNQAEMTLIEVADLTPLIENSTHSISDEELEVAKTDKLPDGIYDENHTFGYEVASEKQTDTKEAN</sequence>
<dbReference type="EMBL" id="AYYP01000071">
    <property type="protein sequence ID" value="KRM63095.1"/>
    <property type="molecule type" value="Genomic_DNA"/>
</dbReference>
<reference evidence="1 2" key="1">
    <citation type="journal article" date="2015" name="Genome Announc.">
        <title>Expanding the biotechnology potential of lactobacilli through comparative genomics of 213 strains and associated genera.</title>
        <authorList>
            <person name="Sun Z."/>
            <person name="Harris H.M."/>
            <person name="McCann A."/>
            <person name="Guo C."/>
            <person name="Argimon S."/>
            <person name="Zhang W."/>
            <person name="Yang X."/>
            <person name="Jeffery I.B."/>
            <person name="Cooney J.C."/>
            <person name="Kagawa T.F."/>
            <person name="Liu W."/>
            <person name="Song Y."/>
            <person name="Salvetti E."/>
            <person name="Wrobel A."/>
            <person name="Rasinkangas P."/>
            <person name="Parkhill J."/>
            <person name="Rea M.C."/>
            <person name="O'Sullivan O."/>
            <person name="Ritari J."/>
            <person name="Douillard F.P."/>
            <person name="Paul Ross R."/>
            <person name="Yang R."/>
            <person name="Briner A.E."/>
            <person name="Felis G.E."/>
            <person name="de Vos W.M."/>
            <person name="Barrangou R."/>
            <person name="Klaenhammer T.R."/>
            <person name="Caufield P.W."/>
            <person name="Cui Y."/>
            <person name="Zhang H."/>
            <person name="O'Toole P.W."/>
        </authorList>
    </citation>
    <scope>NUCLEOTIDE SEQUENCE [LARGE SCALE GENOMIC DNA]</scope>
    <source>
        <strain evidence="1 2">DSM 20509</strain>
    </source>
</reference>
<proteinExistence type="predicted"/>
<protein>
    <submittedName>
        <fullName evidence="1">Uncharacterized protein</fullName>
    </submittedName>
</protein>
<evidence type="ECO:0000313" key="1">
    <source>
        <dbReference type="EMBL" id="KRM63095.1"/>
    </source>
</evidence>